<protein>
    <submittedName>
        <fullName evidence="2">Uncharacterized protein</fullName>
    </submittedName>
</protein>
<gene>
    <name evidence="2" type="ORF">NWP19_01665</name>
</gene>
<evidence type="ECO:0000313" key="2">
    <source>
        <dbReference type="EMBL" id="MDH6055536.1"/>
    </source>
</evidence>
<dbReference type="EMBL" id="JANQDO010000013">
    <property type="protein sequence ID" value="MDH6055536.1"/>
    <property type="molecule type" value="Genomic_DNA"/>
</dbReference>
<evidence type="ECO:0000313" key="3">
    <source>
        <dbReference type="Proteomes" id="UP001159371"/>
    </source>
</evidence>
<dbReference type="Proteomes" id="UP001159371">
    <property type="component" value="Unassembled WGS sequence"/>
</dbReference>
<sequence length="254" mass="27569">MLRVYHLFLGVILLALTPVGVKTLLPRFSGEVVENQSPGATATQSKSPQTTPAITPTPKEGNTWNKILGNTPIPNGWEVIPCEGNAPLLCISSQGELLGTVEIAIYPLKNNPKFQKNLTDAGIPVGSQVDYQSPEYQQKLLTALKAWVADLNASFAQDRRTSYGNTILFSSHPPQQVPVGKLQGIRYGFIGIKPEGGVEEQHITHVTFDGKAMYVIATAFDPGSITGKFDQLEDLAIFQPYLSAIIADLKLPKN</sequence>
<keyword evidence="3" id="KW-1185">Reference proteome</keyword>
<comment type="caution">
    <text evidence="2">The sequence shown here is derived from an EMBL/GenBank/DDBJ whole genome shotgun (WGS) entry which is preliminary data.</text>
</comment>
<name>A0ABT6JZX4_9CYAN</name>
<proteinExistence type="predicted"/>
<dbReference type="RefSeq" id="WP_280656293.1">
    <property type="nucleotide sequence ID" value="NZ_JANQDO010000013.1"/>
</dbReference>
<reference evidence="2 3" key="1">
    <citation type="journal article" date="2023" name="J. Phycol.">
        <title>Chrysosporum ovalisporum is synonymous with the true-branching cyanobacterium Umezakia natans (Nostocales/Aphanizomenonaceae).</title>
        <authorList>
            <person name="McGregor G.B."/>
            <person name="Sendall B.C."/>
            <person name="Niiyama Y."/>
            <person name="Tuji A."/>
            <person name="Willis A."/>
        </authorList>
    </citation>
    <scope>NUCLEOTIDE SEQUENCE [LARGE SCALE GENOMIC DNA]</scope>
    <source>
        <strain evidence="2 3">FSS-43</strain>
    </source>
</reference>
<organism evidence="2 3">
    <name type="scientific">Umezakia ovalisporum FSS-43</name>
    <dbReference type="NCBI Taxonomy" id="2740520"/>
    <lineage>
        <taxon>Bacteria</taxon>
        <taxon>Bacillati</taxon>
        <taxon>Cyanobacteriota</taxon>
        <taxon>Cyanophyceae</taxon>
        <taxon>Nostocales</taxon>
        <taxon>Nodulariaceae</taxon>
        <taxon>Umezakia</taxon>
    </lineage>
</organism>
<evidence type="ECO:0000256" key="1">
    <source>
        <dbReference type="SAM" id="MobiDB-lite"/>
    </source>
</evidence>
<accession>A0ABT6JZX4</accession>
<feature type="region of interest" description="Disordered" evidence="1">
    <location>
        <begin position="36"/>
        <end position="65"/>
    </location>
</feature>